<name>A0AAQ3QJY6_9LILI</name>
<protein>
    <submittedName>
        <fullName evidence="5">Zinc finger protein CONSTANS-LIKE 2-like</fullName>
    </submittedName>
</protein>
<feature type="domain" description="CCT" evidence="4">
    <location>
        <begin position="167"/>
        <end position="209"/>
    </location>
</feature>
<organism evidence="5 6">
    <name type="scientific">Canna indica</name>
    <name type="common">Indian-shot</name>
    <dbReference type="NCBI Taxonomy" id="4628"/>
    <lineage>
        <taxon>Eukaryota</taxon>
        <taxon>Viridiplantae</taxon>
        <taxon>Streptophyta</taxon>
        <taxon>Embryophyta</taxon>
        <taxon>Tracheophyta</taxon>
        <taxon>Spermatophyta</taxon>
        <taxon>Magnoliopsida</taxon>
        <taxon>Liliopsida</taxon>
        <taxon>Zingiberales</taxon>
        <taxon>Cannaceae</taxon>
        <taxon>Canna</taxon>
    </lineage>
</organism>
<dbReference type="PANTHER" id="PTHR31319">
    <property type="entry name" value="ZINC FINGER PROTEIN CONSTANS-LIKE 4"/>
    <property type="match status" value="1"/>
</dbReference>
<dbReference type="AlphaFoldDB" id="A0AAQ3QJY6"/>
<sequence length="281" mass="31620">MFHSFSTSDGSLHHPAFFSTSLTAAPHDLHSNRTNTNGCFPLLPTSPPPASSLPYEYHLHKSSSVHSLALHHRIPEHINVLQPPPYSSSPPSSCDYLDFSAGPVRRVVSTGDLQVTKVSNFVPAACSKIASRSFLTLKIESLCSFDEQGMNGLQETHRVGRYSAEERKERIERYRSKRNQRNFQKKITYACRKTLADSRPRVRGRFARNGEMEMETEVEPPPLTYSLDCFSYDNHQQSQSFGGDWRGQLQAALAVEDEPESCYDEELLASFADVFSMNILS</sequence>
<reference evidence="5 6" key="1">
    <citation type="submission" date="2023-10" db="EMBL/GenBank/DDBJ databases">
        <title>Chromosome-scale genome assembly provides insights into flower coloration mechanisms of Canna indica.</title>
        <authorList>
            <person name="Li C."/>
        </authorList>
    </citation>
    <scope>NUCLEOTIDE SEQUENCE [LARGE SCALE GENOMIC DNA]</scope>
    <source>
        <tissue evidence="5">Flower</tissue>
    </source>
</reference>
<dbReference type="PANTHER" id="PTHR31319:SF100">
    <property type="entry name" value="OS01G0835700 PROTEIN"/>
    <property type="match status" value="1"/>
</dbReference>
<keyword evidence="2 3" id="KW-0539">Nucleus</keyword>
<dbReference type="GO" id="GO:0003700">
    <property type="term" value="F:DNA-binding transcription factor activity"/>
    <property type="evidence" value="ECO:0007669"/>
    <property type="project" value="TreeGrafter"/>
</dbReference>
<dbReference type="GO" id="GO:0009909">
    <property type="term" value="P:regulation of flower development"/>
    <property type="evidence" value="ECO:0007669"/>
    <property type="project" value="InterPro"/>
</dbReference>
<dbReference type="InterPro" id="IPR045281">
    <property type="entry name" value="CONSTANS-like"/>
</dbReference>
<proteinExistence type="predicted"/>
<comment type="subcellular location">
    <subcellularLocation>
        <location evidence="1 3">Nucleus</location>
    </subcellularLocation>
</comment>
<dbReference type="Proteomes" id="UP001327560">
    <property type="component" value="Chromosome 7"/>
</dbReference>
<accession>A0AAQ3QJY6</accession>
<evidence type="ECO:0000313" key="6">
    <source>
        <dbReference type="Proteomes" id="UP001327560"/>
    </source>
</evidence>
<dbReference type="InterPro" id="IPR010402">
    <property type="entry name" value="CCT_domain"/>
</dbReference>
<keyword evidence="6" id="KW-1185">Reference proteome</keyword>
<evidence type="ECO:0000256" key="3">
    <source>
        <dbReference type="PROSITE-ProRule" id="PRU00357"/>
    </source>
</evidence>
<dbReference type="PROSITE" id="PS51017">
    <property type="entry name" value="CCT"/>
    <property type="match status" value="1"/>
</dbReference>
<dbReference type="GO" id="GO:0005634">
    <property type="term" value="C:nucleus"/>
    <property type="evidence" value="ECO:0007669"/>
    <property type="project" value="UniProtKB-SubCell"/>
</dbReference>
<evidence type="ECO:0000259" key="4">
    <source>
        <dbReference type="PROSITE" id="PS51017"/>
    </source>
</evidence>
<gene>
    <name evidence="5" type="ORF">Cni_G22849</name>
</gene>
<dbReference type="Pfam" id="PF06203">
    <property type="entry name" value="CCT"/>
    <property type="match status" value="1"/>
</dbReference>
<dbReference type="EMBL" id="CP136896">
    <property type="protein sequence ID" value="WOL14069.1"/>
    <property type="molecule type" value="Genomic_DNA"/>
</dbReference>
<evidence type="ECO:0000256" key="1">
    <source>
        <dbReference type="ARBA" id="ARBA00004123"/>
    </source>
</evidence>
<evidence type="ECO:0000313" key="5">
    <source>
        <dbReference type="EMBL" id="WOL14069.1"/>
    </source>
</evidence>
<evidence type="ECO:0000256" key="2">
    <source>
        <dbReference type="ARBA" id="ARBA00023242"/>
    </source>
</evidence>